<reference evidence="1" key="1">
    <citation type="submission" date="2022-12" db="EMBL/GenBank/DDBJ databases">
        <title>Paracoccus onchidii sp. nov., isolated from a marine invertebrate from the South China Sea.</title>
        <authorList>
            <person name="Xu S."/>
            <person name="Liu Z."/>
            <person name="Xu Y."/>
        </authorList>
    </citation>
    <scope>NUCLEOTIDE SEQUENCE</scope>
    <source>
        <strain evidence="1">Z330</strain>
    </source>
</reference>
<comment type="caution">
    <text evidence="1">The sequence shown here is derived from an EMBL/GenBank/DDBJ whole genome shotgun (WGS) entry which is preliminary data.</text>
</comment>
<protein>
    <submittedName>
        <fullName evidence="1">DUF2218 domain-containing protein</fullName>
    </submittedName>
</protein>
<dbReference type="Pfam" id="PF09981">
    <property type="entry name" value="DUF2218"/>
    <property type="match status" value="1"/>
</dbReference>
<keyword evidence="2" id="KW-1185">Reference proteome</keyword>
<proteinExistence type="predicted"/>
<dbReference type="Proteomes" id="UP001165641">
    <property type="component" value="Unassembled WGS sequence"/>
</dbReference>
<dbReference type="RefSeq" id="WP_271889841.1">
    <property type="nucleotide sequence ID" value="NZ_JAQBIE010000019.1"/>
</dbReference>
<gene>
    <name evidence="1" type="ORF">PAF17_14600</name>
</gene>
<accession>A0ABT4ZJ20</accession>
<dbReference type="EMBL" id="JAQBIE010000019">
    <property type="protein sequence ID" value="MDB6178725.1"/>
    <property type="molecule type" value="Genomic_DNA"/>
</dbReference>
<organism evidence="1 2">
    <name type="scientific">Paracoccus onchidii</name>
    <dbReference type="NCBI Taxonomy" id="3017813"/>
    <lineage>
        <taxon>Bacteria</taxon>
        <taxon>Pseudomonadati</taxon>
        <taxon>Pseudomonadota</taxon>
        <taxon>Alphaproteobacteria</taxon>
        <taxon>Rhodobacterales</taxon>
        <taxon>Paracoccaceae</taxon>
        <taxon>Paracoccus</taxon>
    </lineage>
</organism>
<dbReference type="PIRSF" id="PIRSF028291">
    <property type="entry name" value="UCP028291"/>
    <property type="match status" value="1"/>
</dbReference>
<evidence type="ECO:0000313" key="2">
    <source>
        <dbReference type="Proteomes" id="UP001165641"/>
    </source>
</evidence>
<dbReference type="Gene3D" id="3.30.310.50">
    <property type="entry name" value="Alpha-D-phosphohexomutase, C-terminal domain"/>
    <property type="match status" value="1"/>
</dbReference>
<evidence type="ECO:0000313" key="1">
    <source>
        <dbReference type="EMBL" id="MDB6178725.1"/>
    </source>
</evidence>
<dbReference type="InterPro" id="IPR014543">
    <property type="entry name" value="UCP028291"/>
</dbReference>
<name>A0ABT4ZJ20_9RHOB</name>
<sequence>MPTSRATIPTARARTYLQQLCKHFGHKVPVEFTPEDGQITLPFGVCALRADDSALTLTNTADADSISRMDAVIGDHLARFAFREDITMTWNTTD</sequence>